<gene>
    <name evidence="1" type="ORF">EVAR_88384_1</name>
</gene>
<organism evidence="1 2">
    <name type="scientific">Eumeta variegata</name>
    <name type="common">Bagworm moth</name>
    <name type="synonym">Eumeta japonica</name>
    <dbReference type="NCBI Taxonomy" id="151549"/>
    <lineage>
        <taxon>Eukaryota</taxon>
        <taxon>Metazoa</taxon>
        <taxon>Ecdysozoa</taxon>
        <taxon>Arthropoda</taxon>
        <taxon>Hexapoda</taxon>
        <taxon>Insecta</taxon>
        <taxon>Pterygota</taxon>
        <taxon>Neoptera</taxon>
        <taxon>Endopterygota</taxon>
        <taxon>Lepidoptera</taxon>
        <taxon>Glossata</taxon>
        <taxon>Ditrysia</taxon>
        <taxon>Tineoidea</taxon>
        <taxon>Psychidae</taxon>
        <taxon>Oiketicinae</taxon>
        <taxon>Eumeta</taxon>
    </lineage>
</organism>
<sequence length="86" mass="10184">MFRCSAPHLAPFGETRKFAKRSSSRQLRCNIWYVPLRAPPQTKNIGKKLSKLGNLRNEVNIGPRQMTREKLRDLIRMHKVRTRPYH</sequence>
<protein>
    <submittedName>
        <fullName evidence="1">Uncharacterized protein</fullName>
    </submittedName>
</protein>
<dbReference type="EMBL" id="BGZK01000792">
    <property type="protein sequence ID" value="GBP60656.1"/>
    <property type="molecule type" value="Genomic_DNA"/>
</dbReference>
<evidence type="ECO:0000313" key="1">
    <source>
        <dbReference type="EMBL" id="GBP60656.1"/>
    </source>
</evidence>
<evidence type="ECO:0000313" key="2">
    <source>
        <dbReference type="Proteomes" id="UP000299102"/>
    </source>
</evidence>
<comment type="caution">
    <text evidence="1">The sequence shown here is derived from an EMBL/GenBank/DDBJ whole genome shotgun (WGS) entry which is preliminary data.</text>
</comment>
<name>A0A4C1XA53_EUMVA</name>
<proteinExistence type="predicted"/>
<dbReference type="AlphaFoldDB" id="A0A4C1XA53"/>
<reference evidence="1 2" key="1">
    <citation type="journal article" date="2019" name="Commun. Biol.">
        <title>The bagworm genome reveals a unique fibroin gene that provides high tensile strength.</title>
        <authorList>
            <person name="Kono N."/>
            <person name="Nakamura H."/>
            <person name="Ohtoshi R."/>
            <person name="Tomita M."/>
            <person name="Numata K."/>
            <person name="Arakawa K."/>
        </authorList>
    </citation>
    <scope>NUCLEOTIDE SEQUENCE [LARGE SCALE GENOMIC DNA]</scope>
</reference>
<dbReference type="Proteomes" id="UP000299102">
    <property type="component" value="Unassembled WGS sequence"/>
</dbReference>
<accession>A0A4C1XA53</accession>
<keyword evidence="2" id="KW-1185">Reference proteome</keyword>